<sequence length="1292" mass="144592">MQVQALQGVDTSATYSQGSKPDPGNACPPAEDQGRIHGDADAKLQDLNASLHQYKWKCEALENRATLAETQLAQTQTQLGAVQQKEQDLLCSLQRAKTSMSMVDAERQRLQELCTSVEAKVAGFVSYEESHDKLVKSLQSELANAQRECQRLQKSMSQQGEEHREQVMLSTQKWELETQALKEEVQQLKADLAATTRGDAVPGQASGPCAGACAHQNRPSGLGDGTHGQPADVLWQDQMRSLTDKWQQEAQVLRQEVQRLQMLETHSTGGVREGTQQPLDRMWQTSSTSGTGSWGHGPQGPPSAAWWQAQHQKEHQHFVEELARCTERMDLAHNRCRELEESNRLLSVQLSESARTMEQLREHVSEEQRRRKEDSEKATINSEKLAVAVQELVEVQDESRAWQLRTEQEKQKREELQHRLESVEEKYRNELETLTLQGRVQLDKAEEGAEQLRAEIQRLERQMIDATSQKSVVDEETKRMGERIEIMQSEFHDLTLQIKQSKEHHESLLQEKVVVDKQLQELQTELSITVQQLDSQKRMHDDVEQCNHELRAEVHSLTVALKQQEQVAQEQRALNVGLAERVEALRRHVSEMSTAKAAELEKHKMAHEEEQANSNSLRSQLSALQQEFRDDTAKLEECKEALAEEKDSSESLRRQVAALKQELCDCATEASTKLKECQKEFEAYDADKSRMMEEARSQQLQLQSQSDQILALQRQVTEAKEVQAKMQDYEAIKAKVTRCSTEALQVREENVRLQGELARVQGGLRLSEDRWRTEVEQLQAAIKQAKLDLTASQGKHMEALEQLARLEAEHGFVKAGCQELQVQVAEEKAVAQQRADELARRSLTLLRDREVGNSQLAEQKTSLSSQQLTVTHTTCTQGLLMSAEADCSTKARLRGALLVALQKMRTLKETLVDDRSHLRKLQLEFTQHMGAMAALGATLLDKLSSATKEAVLQQTDCRLLQGDGAGTNLRSAAECEALTFDGAHLMAKVVALQGEITMEQKKNEELKEQLSLKETRMRALEPSASSAMGPGETSKAECIPQQLQQLEAEREKLSVEATKLKAERTQLLEQVRSDMVAKDAQLMAMQDAKEAQLRALQDSHQTIQSTTRASHEIALKETIASYEQMLTELRVKLQQAEMQSANSSPSSQVSSSLSDAAAAGLAAHLDKMKQKLSKVTADLRVQRSSPRVGLPYHSPPAEVEYRNWGSNVSCGSSVSPYQSAPMSPVPRVAVSNASLRSPENLAAVERLSPGHREIESAAMQPELPDNISFATTSSVAALMEADPLHSGHWGYQ</sequence>
<feature type="coiled-coil region" evidence="1">
    <location>
        <begin position="406"/>
        <end position="476"/>
    </location>
</feature>
<feature type="coiled-coil region" evidence="1">
    <location>
        <begin position="505"/>
        <end position="567"/>
    </location>
</feature>
<accession>A0A7S4GKB2</accession>
<dbReference type="EMBL" id="HBJA01147465">
    <property type="protein sequence ID" value="CAE0839311.1"/>
    <property type="molecule type" value="Transcribed_RNA"/>
</dbReference>
<feature type="coiled-coil region" evidence="1">
    <location>
        <begin position="322"/>
        <end position="377"/>
    </location>
</feature>
<reference evidence="3" key="1">
    <citation type="submission" date="2021-01" db="EMBL/GenBank/DDBJ databases">
        <authorList>
            <person name="Corre E."/>
            <person name="Pelletier E."/>
            <person name="Niang G."/>
            <person name="Scheremetjew M."/>
            <person name="Finn R."/>
            <person name="Kale V."/>
            <person name="Holt S."/>
            <person name="Cochrane G."/>
            <person name="Meng A."/>
            <person name="Brown T."/>
            <person name="Cohen L."/>
        </authorList>
    </citation>
    <scope>NUCLEOTIDE SEQUENCE</scope>
    <source>
        <strain evidence="3">CCMP1594</strain>
    </source>
</reference>
<feature type="coiled-coil region" evidence="1">
    <location>
        <begin position="989"/>
        <end position="1070"/>
    </location>
</feature>
<organism evidence="3">
    <name type="scientific">Eutreptiella gymnastica</name>
    <dbReference type="NCBI Taxonomy" id="73025"/>
    <lineage>
        <taxon>Eukaryota</taxon>
        <taxon>Discoba</taxon>
        <taxon>Euglenozoa</taxon>
        <taxon>Euglenida</taxon>
        <taxon>Spirocuta</taxon>
        <taxon>Euglenophyceae</taxon>
        <taxon>Eutreptiales</taxon>
        <taxon>Eutreptiaceae</taxon>
        <taxon>Eutreptiella</taxon>
    </lineage>
</organism>
<proteinExistence type="predicted"/>
<evidence type="ECO:0000256" key="1">
    <source>
        <dbReference type="SAM" id="Coils"/>
    </source>
</evidence>
<feature type="compositionally biased region" description="Polar residues" evidence="2">
    <location>
        <begin position="264"/>
        <end position="278"/>
    </location>
</feature>
<gene>
    <name evidence="3" type="ORF">EGYM00163_LOCUS50683</name>
</gene>
<feature type="region of interest" description="Disordered" evidence="2">
    <location>
        <begin position="1"/>
        <end position="35"/>
    </location>
</feature>
<feature type="coiled-coil region" evidence="1">
    <location>
        <begin position="768"/>
        <end position="809"/>
    </location>
</feature>
<protein>
    <submittedName>
        <fullName evidence="3">Uncharacterized protein</fullName>
    </submittedName>
</protein>
<evidence type="ECO:0000256" key="2">
    <source>
        <dbReference type="SAM" id="MobiDB-lite"/>
    </source>
</evidence>
<feature type="coiled-coil region" evidence="1">
    <location>
        <begin position="128"/>
        <end position="198"/>
    </location>
</feature>
<keyword evidence="1" id="KW-0175">Coiled coil</keyword>
<feature type="coiled-coil region" evidence="1">
    <location>
        <begin position="44"/>
        <end position="78"/>
    </location>
</feature>
<feature type="region of interest" description="Disordered" evidence="2">
    <location>
        <begin position="264"/>
        <end position="304"/>
    </location>
</feature>
<evidence type="ECO:0000313" key="3">
    <source>
        <dbReference type="EMBL" id="CAE0839311.1"/>
    </source>
</evidence>
<feature type="coiled-coil region" evidence="1">
    <location>
        <begin position="600"/>
        <end position="732"/>
    </location>
</feature>
<name>A0A7S4GKB2_9EUGL</name>
<feature type="compositionally biased region" description="Polar residues" evidence="2">
    <location>
        <begin position="1"/>
        <end position="19"/>
    </location>
</feature>